<sequence>MDVTWVLVADSSRARLFALGQQNQLGELQDFVNPAGRDNDNALNSDAACDPAPSASGHNLWQDLRSFFQNRNLP</sequence>
<accession>A0ABY8I7X7</accession>
<keyword evidence="2" id="KW-1185">Reference proteome</keyword>
<dbReference type="EMBL" id="CP121464">
    <property type="protein sequence ID" value="WFR81026.1"/>
    <property type="molecule type" value="Genomic_DNA"/>
</dbReference>
<proteinExistence type="predicted"/>
<evidence type="ECO:0000313" key="1">
    <source>
        <dbReference type="EMBL" id="WFR81026.1"/>
    </source>
</evidence>
<dbReference type="Pfam" id="PF10116">
    <property type="entry name" value="Host_attach"/>
    <property type="match status" value="1"/>
</dbReference>
<organism evidence="1 2">
    <name type="scientific">Janthinobacterium rivuli</name>
    <dbReference type="NCBI Taxonomy" id="2751478"/>
    <lineage>
        <taxon>Bacteria</taxon>
        <taxon>Pseudomonadati</taxon>
        <taxon>Pseudomonadota</taxon>
        <taxon>Betaproteobacteria</taxon>
        <taxon>Burkholderiales</taxon>
        <taxon>Oxalobacteraceae</taxon>
        <taxon>Janthinobacterium</taxon>
    </lineage>
</organism>
<evidence type="ECO:0000313" key="2">
    <source>
        <dbReference type="Proteomes" id="UP001219584"/>
    </source>
</evidence>
<name>A0ABY8I7X7_9BURK</name>
<reference evidence="1 2" key="1">
    <citation type="submission" date="2023-04" db="EMBL/GenBank/DDBJ databases">
        <title>Nanopore sequencing of Janthinobacterium from water.</title>
        <authorList>
            <person name="Ciuchcinski K."/>
            <person name="Rokowska A."/>
            <person name="Dziewit L."/>
        </authorList>
    </citation>
    <scope>NUCLEOTIDE SEQUENCE [LARGE SCALE GENOMIC DNA]</scope>
    <source>
        <strain evidence="1 2">DEMB2</strain>
    </source>
</reference>
<dbReference type="InterPro" id="IPR019291">
    <property type="entry name" value="Host_attachment_protein"/>
</dbReference>
<protein>
    <submittedName>
        <fullName evidence="1">Host attachment protein</fullName>
    </submittedName>
</protein>
<gene>
    <name evidence="1" type="ORF">P9875_07620</name>
</gene>
<dbReference type="RefSeq" id="WP_278317991.1">
    <property type="nucleotide sequence ID" value="NZ_CP121464.1"/>
</dbReference>
<dbReference type="Proteomes" id="UP001219584">
    <property type="component" value="Chromosome"/>
</dbReference>